<evidence type="ECO:0000256" key="4">
    <source>
        <dbReference type="ARBA" id="ARBA00022771"/>
    </source>
</evidence>
<evidence type="ECO:0000313" key="13">
    <source>
        <dbReference type="Proteomes" id="UP001479436"/>
    </source>
</evidence>
<feature type="coiled-coil region" evidence="9">
    <location>
        <begin position="67"/>
        <end position="108"/>
    </location>
</feature>
<dbReference type="InterPro" id="IPR013083">
    <property type="entry name" value="Znf_RING/FYVE/PHD"/>
</dbReference>
<keyword evidence="3" id="KW-0479">Metal-binding</keyword>
<protein>
    <recommendedName>
        <fullName evidence="11">RING-type domain-containing protein</fullName>
    </recommendedName>
</protein>
<gene>
    <name evidence="12" type="ORF">K7432_003798</name>
</gene>
<dbReference type="InterPro" id="IPR016818">
    <property type="entry name" value="NOSIP"/>
</dbReference>
<dbReference type="InterPro" id="IPR001841">
    <property type="entry name" value="Znf_RING"/>
</dbReference>
<dbReference type="Pfam" id="PF04641">
    <property type="entry name" value="Rtf2"/>
    <property type="match status" value="1"/>
</dbReference>
<dbReference type="InterPro" id="IPR031790">
    <property type="entry name" value="Znf-NOSIP"/>
</dbReference>
<proteinExistence type="inferred from homology"/>
<evidence type="ECO:0000259" key="11">
    <source>
        <dbReference type="PROSITE" id="PS50089"/>
    </source>
</evidence>
<evidence type="ECO:0000256" key="10">
    <source>
        <dbReference type="SAM" id="MobiDB-lite"/>
    </source>
</evidence>
<reference evidence="12 13" key="1">
    <citation type="submission" date="2023-04" db="EMBL/GenBank/DDBJ databases">
        <title>Genome of Basidiobolus ranarum AG-B5.</title>
        <authorList>
            <person name="Stajich J.E."/>
            <person name="Carter-House D."/>
            <person name="Gryganskyi A."/>
        </authorList>
    </citation>
    <scope>NUCLEOTIDE SEQUENCE [LARGE SCALE GENOMIC DNA]</scope>
    <source>
        <strain evidence="12 13">AG-B5</strain>
    </source>
</reference>
<keyword evidence="6 7" id="KW-0539">Nucleus</keyword>
<name>A0ABR2WZ84_9FUNG</name>
<dbReference type="EMBL" id="JASJQH010000120">
    <property type="protein sequence ID" value="KAK9766835.1"/>
    <property type="molecule type" value="Genomic_DNA"/>
</dbReference>
<keyword evidence="13" id="KW-1185">Reference proteome</keyword>
<evidence type="ECO:0000256" key="2">
    <source>
        <dbReference type="ARBA" id="ARBA00008126"/>
    </source>
</evidence>
<keyword evidence="5" id="KW-0862">Zinc</keyword>
<evidence type="ECO:0000256" key="9">
    <source>
        <dbReference type="SAM" id="Coils"/>
    </source>
</evidence>
<evidence type="ECO:0000256" key="6">
    <source>
        <dbReference type="ARBA" id="ARBA00023242"/>
    </source>
</evidence>
<comment type="similarity">
    <text evidence="2 7">Belongs to the NOSIP family.</text>
</comment>
<dbReference type="SUPFAM" id="SSF57850">
    <property type="entry name" value="RING/U-box"/>
    <property type="match status" value="2"/>
</dbReference>
<dbReference type="InterPro" id="IPR017907">
    <property type="entry name" value="Znf_RING_CS"/>
</dbReference>
<keyword evidence="4 8" id="KW-0863">Zinc-finger</keyword>
<dbReference type="PROSITE" id="PS00518">
    <property type="entry name" value="ZF_RING_1"/>
    <property type="match status" value="1"/>
</dbReference>
<evidence type="ECO:0000256" key="1">
    <source>
        <dbReference type="ARBA" id="ARBA00004123"/>
    </source>
</evidence>
<comment type="caution">
    <text evidence="12">The sequence shown here is derived from an EMBL/GenBank/DDBJ whole genome shotgun (WGS) entry which is preliminary data.</text>
</comment>
<sequence length="324" mass="36527">MSRHSKNSTALGFFTYAEKQRLNYGTLKQRLGRDSMRNFDACFLCLQTARDPLSCSEGHIACKECIYENIIAQKKEITRQNKDLESKKNQIEEERKRKEVEAQDVVIREFEKTQSQISASRPSKRAESSPTKEVATTPTLAITASGEVENRVFGLRAEDIEARSKLDRDEALTRMEKQEQENNKSALPSFWIPTLTPDSKSTILEAAKQQVMCTAVKPHPTSIKKLVPVIFTKSKEENSKNSDTHMCPSCLKTLNNGMKIAINKACGHVLCKHCMDKFVKNTQKCFVCEKKCRPKDIVELHSEGTGYAGGGGNVEVKKWNVAFQ</sequence>
<evidence type="ECO:0000256" key="5">
    <source>
        <dbReference type="ARBA" id="ARBA00022833"/>
    </source>
</evidence>
<feature type="region of interest" description="Disordered" evidence="10">
    <location>
        <begin position="112"/>
        <end position="135"/>
    </location>
</feature>
<dbReference type="PANTHER" id="PTHR13063:SF10">
    <property type="entry name" value="NITRIC OXIDE SYNTHASE-INTERACTING PROTEIN"/>
    <property type="match status" value="1"/>
</dbReference>
<accession>A0ABR2WZ84</accession>
<dbReference type="PANTHER" id="PTHR13063">
    <property type="entry name" value="ENOS INTERACTING PROTEIN"/>
    <property type="match status" value="1"/>
</dbReference>
<dbReference type="PROSITE" id="PS50089">
    <property type="entry name" value="ZF_RING_2"/>
    <property type="match status" value="1"/>
</dbReference>
<keyword evidence="9" id="KW-0175">Coiled coil</keyword>
<evidence type="ECO:0000256" key="7">
    <source>
        <dbReference type="PIRNR" id="PIRNR023577"/>
    </source>
</evidence>
<evidence type="ECO:0000256" key="8">
    <source>
        <dbReference type="PROSITE-ProRule" id="PRU00175"/>
    </source>
</evidence>
<dbReference type="Gene3D" id="3.30.40.10">
    <property type="entry name" value="Zinc/RING finger domain, C3HC4 (zinc finger)"/>
    <property type="match status" value="2"/>
</dbReference>
<evidence type="ECO:0000313" key="12">
    <source>
        <dbReference type="EMBL" id="KAK9766835.1"/>
    </source>
</evidence>
<evidence type="ECO:0000256" key="3">
    <source>
        <dbReference type="ARBA" id="ARBA00022723"/>
    </source>
</evidence>
<comment type="subcellular location">
    <subcellularLocation>
        <location evidence="1 7">Nucleus</location>
    </subcellularLocation>
</comment>
<dbReference type="Proteomes" id="UP001479436">
    <property type="component" value="Unassembled WGS sequence"/>
</dbReference>
<dbReference type="PIRSF" id="PIRSF023577">
    <property type="entry name" value="ENOS_interacting"/>
    <property type="match status" value="1"/>
</dbReference>
<dbReference type="Pfam" id="PF15906">
    <property type="entry name" value="zf-NOSIP"/>
    <property type="match status" value="1"/>
</dbReference>
<feature type="domain" description="RING-type" evidence="11">
    <location>
        <begin position="247"/>
        <end position="289"/>
    </location>
</feature>
<organism evidence="12 13">
    <name type="scientific">Basidiobolus ranarum</name>
    <dbReference type="NCBI Taxonomy" id="34480"/>
    <lineage>
        <taxon>Eukaryota</taxon>
        <taxon>Fungi</taxon>
        <taxon>Fungi incertae sedis</taxon>
        <taxon>Zoopagomycota</taxon>
        <taxon>Entomophthoromycotina</taxon>
        <taxon>Basidiobolomycetes</taxon>
        <taxon>Basidiobolales</taxon>
        <taxon>Basidiobolaceae</taxon>
        <taxon>Basidiobolus</taxon>
    </lineage>
</organism>